<dbReference type="Proteomes" id="UP001080333">
    <property type="component" value="Unassembled WGS sequence"/>
</dbReference>
<dbReference type="EMBL" id="QVOQ01000005">
    <property type="protein sequence ID" value="MCX7578228.1"/>
    <property type="molecule type" value="Genomic_DNA"/>
</dbReference>
<evidence type="ECO:0000313" key="1">
    <source>
        <dbReference type="EMBL" id="MCX7578228.1"/>
    </source>
</evidence>
<organism evidence="1 2">
    <name type="scientific">Leuconostoc falkenbergense</name>
    <dbReference type="NCBI Taxonomy" id="2766470"/>
    <lineage>
        <taxon>Bacteria</taxon>
        <taxon>Bacillati</taxon>
        <taxon>Bacillota</taxon>
        <taxon>Bacilli</taxon>
        <taxon>Lactobacillales</taxon>
        <taxon>Lactobacillaceae</taxon>
        <taxon>Leuconostoc</taxon>
    </lineage>
</organism>
<name>A0A9X3INM9_9LACO</name>
<accession>A0A9X3INM9</accession>
<evidence type="ECO:0000313" key="2">
    <source>
        <dbReference type="Proteomes" id="UP001080333"/>
    </source>
</evidence>
<dbReference type="AlphaFoldDB" id="A0A9X3INM9"/>
<protein>
    <submittedName>
        <fullName evidence="1">Uncharacterized protein</fullName>
    </submittedName>
</protein>
<dbReference type="RefSeq" id="WP_267286915.1">
    <property type="nucleotide sequence ID" value="NZ_QVOQ01000005.1"/>
</dbReference>
<proteinExistence type="predicted"/>
<sequence length="108" mass="12354">MDEFEKLFQELGYNSSSISIRQEPEYSKSELLKLERQFGIDSEVVVYESFNLIGQLPNNIIKKWLSLYDDFTSSGGRDADINSNKLNSYISTSKKAASRTNRLTAFLL</sequence>
<comment type="caution">
    <text evidence="1">The sequence shown here is derived from an EMBL/GenBank/DDBJ whole genome shotgun (WGS) entry which is preliminary data.</text>
</comment>
<reference evidence="1" key="1">
    <citation type="submission" date="2018-08" db="EMBL/GenBank/DDBJ databases">
        <title>Draft genome sequences of Leuconostoc spp. and Weissella spp. with biocontrol potential.</title>
        <authorList>
            <person name="Lo R."/>
            <person name="Ho V.T.T."/>
            <person name="Turner M.S."/>
        </authorList>
    </citation>
    <scope>NUCLEOTIDE SEQUENCE</scope>
    <source>
        <strain evidence="1">156</strain>
    </source>
</reference>
<gene>
    <name evidence="1" type="ORF">D0502_02285</name>
</gene>